<sequence>MLKSFGKGMFGCFGVFIGFIILCIIGFAFLGNSSDSNTSKSAGETNTNNSSDNTLSKEYHVGDTVSYKGYEIKVNNVSFSNGNEYETPDTGKQYVIINVTITNKTGQKQSYNPYNFKLNANGNATDVDEIVTDGIATDRLNSGDLDNGASVTGNLVGQADPNAKLKLQYETSFWNDETVDISLN</sequence>
<keyword evidence="2" id="KW-1133">Transmembrane helix</keyword>
<evidence type="ECO:0000313" key="5">
    <source>
        <dbReference type="Proteomes" id="UP000192477"/>
    </source>
</evidence>
<accession>A0A1V8Y5N3</accession>
<keyword evidence="2" id="KW-0812">Transmembrane</keyword>
<keyword evidence="2" id="KW-0472">Membrane</keyword>
<dbReference type="STRING" id="112904.BH747_13325"/>
<proteinExistence type="predicted"/>
<gene>
    <name evidence="4" type="ORF">BH747_13325</name>
</gene>
<feature type="domain" description="DUF4352" evidence="3">
    <location>
        <begin position="59"/>
        <end position="177"/>
    </location>
</feature>
<dbReference type="AlphaFoldDB" id="A0A1V8Y5N3"/>
<evidence type="ECO:0000259" key="3">
    <source>
        <dbReference type="Pfam" id="PF11611"/>
    </source>
</evidence>
<dbReference type="OrthoDB" id="2136626at2"/>
<dbReference type="InterPro" id="IPR029050">
    <property type="entry name" value="Immunoprotect_excell_Ig-like"/>
</dbReference>
<dbReference type="Gene3D" id="2.60.40.1240">
    <property type="match status" value="1"/>
</dbReference>
<keyword evidence="1" id="KW-0732">Signal</keyword>
<dbReference type="Proteomes" id="UP000192477">
    <property type="component" value="Unassembled WGS sequence"/>
</dbReference>
<dbReference type="RefSeq" id="WP_081185079.1">
    <property type="nucleotide sequence ID" value="NZ_MJEA01000023.1"/>
</dbReference>
<dbReference type="EMBL" id="MJEA01000023">
    <property type="protein sequence ID" value="OQO67919.1"/>
    <property type="molecule type" value="Genomic_DNA"/>
</dbReference>
<evidence type="ECO:0000313" key="4">
    <source>
        <dbReference type="EMBL" id="OQO67919.1"/>
    </source>
</evidence>
<reference evidence="4 5" key="1">
    <citation type="journal article" date="2017" name="BMC Microbiol.">
        <title>Comparative genomics of Enterococcus spp. isolated from bovine feces.</title>
        <authorList>
            <person name="Beukers A.G."/>
            <person name="Zaheer R."/>
            <person name="Goji N."/>
            <person name="Amoako K.K."/>
            <person name="Chaves A.V."/>
            <person name="Ward M.P."/>
            <person name="McAllister T.A."/>
        </authorList>
    </citation>
    <scope>NUCLEOTIDE SEQUENCE [LARGE SCALE GENOMIC DNA]</scope>
    <source>
        <strain evidence="4 5">F1129D 143</strain>
    </source>
</reference>
<evidence type="ECO:0000256" key="2">
    <source>
        <dbReference type="SAM" id="Phobius"/>
    </source>
</evidence>
<dbReference type="InterPro" id="IPR029051">
    <property type="entry name" value="DUF4352"/>
</dbReference>
<dbReference type="Pfam" id="PF11611">
    <property type="entry name" value="DUF4352"/>
    <property type="match status" value="1"/>
</dbReference>
<organism evidence="4 5">
    <name type="scientific">Enterococcus villorum</name>
    <dbReference type="NCBI Taxonomy" id="112904"/>
    <lineage>
        <taxon>Bacteria</taxon>
        <taxon>Bacillati</taxon>
        <taxon>Bacillota</taxon>
        <taxon>Bacilli</taxon>
        <taxon>Lactobacillales</taxon>
        <taxon>Enterococcaceae</taxon>
        <taxon>Enterococcus</taxon>
    </lineage>
</organism>
<name>A0A1V8Y5N3_9ENTE</name>
<protein>
    <recommendedName>
        <fullName evidence="3">DUF4352 domain-containing protein</fullName>
    </recommendedName>
</protein>
<comment type="caution">
    <text evidence="4">The sequence shown here is derived from an EMBL/GenBank/DDBJ whole genome shotgun (WGS) entry which is preliminary data.</text>
</comment>
<feature type="transmembrane region" description="Helical" evidence="2">
    <location>
        <begin position="12"/>
        <end position="31"/>
    </location>
</feature>
<evidence type="ECO:0000256" key="1">
    <source>
        <dbReference type="ARBA" id="ARBA00022729"/>
    </source>
</evidence>